<name>A0A1G7FCX8_9SPHI</name>
<dbReference type="RefSeq" id="WP_091151278.1">
    <property type="nucleotide sequence ID" value="NZ_FNAI01000009.1"/>
</dbReference>
<protein>
    <recommendedName>
        <fullName evidence="5">Outer membrane protein beta-barrel domain-containing protein</fullName>
    </recommendedName>
</protein>
<organism evidence="3 4">
    <name type="scientific">Mucilaginibacter pineti</name>
    <dbReference type="NCBI Taxonomy" id="1391627"/>
    <lineage>
        <taxon>Bacteria</taxon>
        <taxon>Pseudomonadati</taxon>
        <taxon>Bacteroidota</taxon>
        <taxon>Sphingobacteriia</taxon>
        <taxon>Sphingobacteriales</taxon>
        <taxon>Sphingobacteriaceae</taxon>
        <taxon>Mucilaginibacter</taxon>
    </lineage>
</organism>
<dbReference type="Proteomes" id="UP000199072">
    <property type="component" value="Unassembled WGS sequence"/>
</dbReference>
<feature type="signal peptide" evidence="2">
    <location>
        <begin position="1"/>
        <end position="17"/>
    </location>
</feature>
<proteinExistence type="predicted"/>
<reference evidence="3 4" key="1">
    <citation type="submission" date="2016-10" db="EMBL/GenBank/DDBJ databases">
        <authorList>
            <person name="de Groot N.N."/>
        </authorList>
    </citation>
    <scope>NUCLEOTIDE SEQUENCE [LARGE SCALE GENOMIC DNA]</scope>
    <source>
        <strain evidence="3 4">47C3B</strain>
    </source>
</reference>
<gene>
    <name evidence="3" type="ORF">SAMN05216464_1093</name>
</gene>
<feature type="region of interest" description="Disordered" evidence="1">
    <location>
        <begin position="22"/>
        <end position="51"/>
    </location>
</feature>
<evidence type="ECO:0000256" key="1">
    <source>
        <dbReference type="SAM" id="MobiDB-lite"/>
    </source>
</evidence>
<evidence type="ECO:0000313" key="4">
    <source>
        <dbReference type="Proteomes" id="UP000199072"/>
    </source>
</evidence>
<sequence>MKKLLILLILGHFTVFAFSQGKKPSKGSVGILPSDGQIAKPKNGGGKPPDETPVYVLDLSQPIFSENYQVEGGEKFKIKIINMVPGMRYTINGKTEPKVEPAVENPNFADDKKKGCIDLAAKLTDAKTETAFGLLMEEAKDSCRMVYNSFLALSSKSYKSIELHNETYTVKVTNLLSTTTWTYTFETKSKGKVLTTYGFTYIPYLLSKSHTYYAKQQASTTTTGGTPSTSTVYNITPYSWNSETHAEFAPTIMFHFLAYADEKWNASWTAGLGANFSTVGGNSVSPLVLFGRSFIYHQTYGFSFGIAGHTVNNLKGNYRTDTPIGTNLETSDLIQKQIAFNPFISVTIRFASDPNKKSVADNKLVSER</sequence>
<dbReference type="STRING" id="1391627.SAMN05216464_1093"/>
<evidence type="ECO:0008006" key="5">
    <source>
        <dbReference type="Google" id="ProtNLM"/>
    </source>
</evidence>
<feature type="chain" id="PRO_5011568777" description="Outer membrane protein beta-barrel domain-containing protein" evidence="2">
    <location>
        <begin position="18"/>
        <end position="368"/>
    </location>
</feature>
<evidence type="ECO:0000313" key="3">
    <source>
        <dbReference type="EMBL" id="SDE73783.1"/>
    </source>
</evidence>
<keyword evidence="2" id="KW-0732">Signal</keyword>
<evidence type="ECO:0000256" key="2">
    <source>
        <dbReference type="SAM" id="SignalP"/>
    </source>
</evidence>
<dbReference type="AlphaFoldDB" id="A0A1G7FCX8"/>
<keyword evidence="4" id="KW-1185">Reference proteome</keyword>
<dbReference type="EMBL" id="FNAI01000009">
    <property type="protein sequence ID" value="SDE73783.1"/>
    <property type="molecule type" value="Genomic_DNA"/>
</dbReference>
<accession>A0A1G7FCX8</accession>